<protein>
    <submittedName>
        <fullName evidence="2">Uncharacterized protein</fullName>
    </submittedName>
</protein>
<comment type="caution">
    <text evidence="2">The sequence shown here is derived from an EMBL/GenBank/DDBJ whole genome shotgun (WGS) entry which is preliminary data.</text>
</comment>
<reference evidence="2" key="1">
    <citation type="journal article" date="2015" name="Nature">
        <title>Complex archaea that bridge the gap between prokaryotes and eukaryotes.</title>
        <authorList>
            <person name="Spang A."/>
            <person name="Saw J.H."/>
            <person name="Jorgensen S.L."/>
            <person name="Zaremba-Niedzwiedzka K."/>
            <person name="Martijn J."/>
            <person name="Lind A.E."/>
            <person name="van Eijk R."/>
            <person name="Schleper C."/>
            <person name="Guy L."/>
            <person name="Ettema T.J."/>
        </authorList>
    </citation>
    <scope>NUCLEOTIDE SEQUENCE</scope>
</reference>
<evidence type="ECO:0000313" key="2">
    <source>
        <dbReference type="EMBL" id="KKN20119.1"/>
    </source>
</evidence>
<organism evidence="2">
    <name type="scientific">marine sediment metagenome</name>
    <dbReference type="NCBI Taxonomy" id="412755"/>
    <lineage>
        <taxon>unclassified sequences</taxon>
        <taxon>metagenomes</taxon>
        <taxon>ecological metagenomes</taxon>
    </lineage>
</organism>
<feature type="region of interest" description="Disordered" evidence="1">
    <location>
        <begin position="208"/>
        <end position="242"/>
    </location>
</feature>
<feature type="non-terminal residue" evidence="2">
    <location>
        <position position="242"/>
    </location>
</feature>
<dbReference type="EMBL" id="LAZR01003270">
    <property type="protein sequence ID" value="KKN20119.1"/>
    <property type="molecule type" value="Genomic_DNA"/>
</dbReference>
<feature type="region of interest" description="Disordered" evidence="1">
    <location>
        <begin position="94"/>
        <end position="122"/>
    </location>
</feature>
<dbReference type="AlphaFoldDB" id="A0A0F9NQC5"/>
<gene>
    <name evidence="2" type="ORF">LCGC14_0938620</name>
</gene>
<accession>A0A0F9NQC5</accession>
<name>A0A0F9NQC5_9ZZZZ</name>
<sequence length="242" mass="26458">MAKPRPVRTLPEQIAEIKSLLDEERKGPSLGKLEAALNELTTVDRNSVEGLDDVEAAIENYKDIQRSGLTPEEYGQEKEAGWEEIETALEDMSVESEGLPGGEKEAKEEVPPPEFTRRSPSGMLRFPAKKAPAAEEVVSAAKITYSLWMTRPDIVGMPTPVGIWHFASLEEVNSTIQEFLPTREAMHVTGIKVTKQAEGGASVEIARIENVDPATSQKYRITEPRPPTAERAAPPPPPPPAA</sequence>
<proteinExistence type="predicted"/>
<evidence type="ECO:0000256" key="1">
    <source>
        <dbReference type="SAM" id="MobiDB-lite"/>
    </source>
</evidence>
<feature type="compositionally biased region" description="Pro residues" evidence="1">
    <location>
        <begin position="233"/>
        <end position="242"/>
    </location>
</feature>